<organism evidence="11 12">
    <name type="scientific">Elysia marginata</name>
    <dbReference type="NCBI Taxonomy" id="1093978"/>
    <lineage>
        <taxon>Eukaryota</taxon>
        <taxon>Metazoa</taxon>
        <taxon>Spiralia</taxon>
        <taxon>Lophotrochozoa</taxon>
        <taxon>Mollusca</taxon>
        <taxon>Gastropoda</taxon>
        <taxon>Heterobranchia</taxon>
        <taxon>Euthyneura</taxon>
        <taxon>Panpulmonata</taxon>
        <taxon>Sacoglossa</taxon>
        <taxon>Placobranchoidea</taxon>
        <taxon>Plakobranchidae</taxon>
        <taxon>Elysia</taxon>
    </lineage>
</organism>
<protein>
    <recommendedName>
        <fullName evidence="10">Hexosyltransferase</fullName>
        <ecNumber evidence="10">2.4.1.-</ecNumber>
    </recommendedName>
</protein>
<dbReference type="PANTHER" id="PTHR11214:SF376">
    <property type="entry name" value="HEXOSYLTRANSFERASE"/>
    <property type="match status" value="1"/>
</dbReference>
<keyword evidence="4" id="KW-0808">Transferase</keyword>
<evidence type="ECO:0000256" key="6">
    <source>
        <dbReference type="ARBA" id="ARBA00022968"/>
    </source>
</evidence>
<evidence type="ECO:0000256" key="8">
    <source>
        <dbReference type="ARBA" id="ARBA00023034"/>
    </source>
</evidence>
<evidence type="ECO:0000256" key="5">
    <source>
        <dbReference type="ARBA" id="ARBA00022692"/>
    </source>
</evidence>
<dbReference type="GO" id="GO:0006493">
    <property type="term" value="P:protein O-linked glycosylation"/>
    <property type="evidence" value="ECO:0007669"/>
    <property type="project" value="TreeGrafter"/>
</dbReference>
<keyword evidence="6" id="KW-0735">Signal-anchor</keyword>
<dbReference type="GO" id="GO:0000139">
    <property type="term" value="C:Golgi membrane"/>
    <property type="evidence" value="ECO:0007669"/>
    <property type="project" value="UniProtKB-SubCell"/>
</dbReference>
<keyword evidence="5" id="KW-0812">Transmembrane</keyword>
<keyword evidence="3 10" id="KW-0328">Glycosyltransferase</keyword>
<evidence type="ECO:0000256" key="4">
    <source>
        <dbReference type="ARBA" id="ARBA00022679"/>
    </source>
</evidence>
<dbReference type="EMBL" id="BMAT01003191">
    <property type="protein sequence ID" value="GFS21574.1"/>
    <property type="molecule type" value="Genomic_DNA"/>
</dbReference>
<dbReference type="AlphaFoldDB" id="A0AAV4JFV8"/>
<dbReference type="PANTHER" id="PTHR11214">
    <property type="entry name" value="BETA-1,3-N-ACETYLGLUCOSAMINYLTRANSFERASE"/>
    <property type="match status" value="1"/>
</dbReference>
<dbReference type="EC" id="2.4.1.-" evidence="10"/>
<proteinExistence type="inferred from homology"/>
<evidence type="ECO:0000256" key="9">
    <source>
        <dbReference type="ARBA" id="ARBA00023136"/>
    </source>
</evidence>
<keyword evidence="8 10" id="KW-0333">Golgi apparatus</keyword>
<name>A0AAV4JFV8_9GAST</name>
<evidence type="ECO:0000256" key="2">
    <source>
        <dbReference type="ARBA" id="ARBA00008661"/>
    </source>
</evidence>
<sequence>MPIFPQAQKVIRSNSNKWFVSEQEYPFRFYPPWCKGYGVFMTRDVVKKLYLASSDIRDFWIDDVYVTGILAWRAGIQVRNFRQKHATVTHNQFENNDIHAMFVWATFTKRRSHRAYWKAMVAAQDRL</sequence>
<evidence type="ECO:0000256" key="3">
    <source>
        <dbReference type="ARBA" id="ARBA00022676"/>
    </source>
</evidence>
<evidence type="ECO:0000313" key="12">
    <source>
        <dbReference type="Proteomes" id="UP000762676"/>
    </source>
</evidence>
<evidence type="ECO:0000256" key="1">
    <source>
        <dbReference type="ARBA" id="ARBA00004323"/>
    </source>
</evidence>
<evidence type="ECO:0000256" key="7">
    <source>
        <dbReference type="ARBA" id="ARBA00022989"/>
    </source>
</evidence>
<comment type="similarity">
    <text evidence="2 10">Belongs to the glycosyltransferase 31 family.</text>
</comment>
<dbReference type="Pfam" id="PF01762">
    <property type="entry name" value="Galactosyl_T"/>
    <property type="match status" value="1"/>
</dbReference>
<accession>A0AAV4JFV8</accession>
<comment type="caution">
    <text evidence="11">The sequence shown here is derived from an EMBL/GenBank/DDBJ whole genome shotgun (WGS) entry which is preliminary data.</text>
</comment>
<keyword evidence="9" id="KW-0472">Membrane</keyword>
<keyword evidence="12" id="KW-1185">Reference proteome</keyword>
<dbReference type="Proteomes" id="UP000762676">
    <property type="component" value="Unassembled WGS sequence"/>
</dbReference>
<gene>
    <name evidence="11" type="ORF">ElyMa_001596900</name>
</gene>
<comment type="subcellular location">
    <subcellularLocation>
        <location evidence="1 10">Golgi apparatus membrane</location>
        <topology evidence="1 10">Single-pass type II membrane protein</topology>
    </subcellularLocation>
</comment>
<evidence type="ECO:0000313" key="11">
    <source>
        <dbReference type="EMBL" id="GFS21574.1"/>
    </source>
</evidence>
<evidence type="ECO:0000256" key="10">
    <source>
        <dbReference type="RuleBase" id="RU363063"/>
    </source>
</evidence>
<dbReference type="GO" id="GO:0016758">
    <property type="term" value="F:hexosyltransferase activity"/>
    <property type="evidence" value="ECO:0007669"/>
    <property type="project" value="InterPro"/>
</dbReference>
<dbReference type="InterPro" id="IPR002659">
    <property type="entry name" value="Glyco_trans_31"/>
</dbReference>
<keyword evidence="7" id="KW-1133">Transmembrane helix</keyword>
<reference evidence="11 12" key="1">
    <citation type="journal article" date="2021" name="Elife">
        <title>Chloroplast acquisition without the gene transfer in kleptoplastic sea slugs, Plakobranchus ocellatus.</title>
        <authorList>
            <person name="Maeda T."/>
            <person name="Takahashi S."/>
            <person name="Yoshida T."/>
            <person name="Shimamura S."/>
            <person name="Takaki Y."/>
            <person name="Nagai Y."/>
            <person name="Toyoda A."/>
            <person name="Suzuki Y."/>
            <person name="Arimoto A."/>
            <person name="Ishii H."/>
            <person name="Satoh N."/>
            <person name="Nishiyama T."/>
            <person name="Hasebe M."/>
            <person name="Maruyama T."/>
            <person name="Minagawa J."/>
            <person name="Obokata J."/>
            <person name="Shigenobu S."/>
        </authorList>
    </citation>
    <scope>NUCLEOTIDE SEQUENCE [LARGE SCALE GENOMIC DNA]</scope>
</reference>